<dbReference type="AlphaFoldDB" id="J3JCZ5"/>
<protein>
    <submittedName>
        <fullName evidence="1">Uncharacterized protein</fullName>
    </submittedName>
</protein>
<dbReference type="EMBL" id="ALJD01000016">
    <property type="protein sequence ID" value="EJN57044.1"/>
    <property type="molecule type" value="Genomic_DNA"/>
</dbReference>
<evidence type="ECO:0000313" key="2">
    <source>
        <dbReference type="Proteomes" id="UP000007813"/>
    </source>
</evidence>
<sequence length="46" mass="5399">MVFVDVYHIPQRLDTPYKTVHQTYSVCHHPNEFGGDYTSRDTDSQL</sequence>
<evidence type="ECO:0000313" key="1">
    <source>
        <dbReference type="EMBL" id="EJN57044.1"/>
    </source>
</evidence>
<dbReference type="Proteomes" id="UP000007813">
    <property type="component" value="Unassembled WGS sequence"/>
</dbReference>
<name>J3JCZ5_9EURY</name>
<organism evidence="1 2">
    <name type="scientific">Halogranum salarium B-1</name>
    <dbReference type="NCBI Taxonomy" id="1210908"/>
    <lineage>
        <taxon>Archaea</taxon>
        <taxon>Methanobacteriati</taxon>
        <taxon>Methanobacteriota</taxon>
        <taxon>Stenosarchaea group</taxon>
        <taxon>Halobacteria</taxon>
        <taxon>Halobacteriales</taxon>
        <taxon>Haloferacaceae</taxon>
    </lineage>
</organism>
<accession>J3JCZ5</accession>
<gene>
    <name evidence="1" type="ORF">HSB1_44300</name>
</gene>
<comment type="caution">
    <text evidence="1">The sequence shown here is derived from an EMBL/GenBank/DDBJ whole genome shotgun (WGS) entry which is preliminary data.</text>
</comment>
<reference evidence="1 2" key="1">
    <citation type="journal article" date="2012" name="J. Bacteriol.">
        <title>Draft Genome Sequence of the Extremely Halophilic Archaeon Halogranum salarium B-1T.</title>
        <authorList>
            <person name="Kim K.K."/>
            <person name="Lee K.C."/>
            <person name="Lee J.S."/>
        </authorList>
    </citation>
    <scope>NUCLEOTIDE SEQUENCE [LARGE SCALE GENOMIC DNA]</scope>
    <source>
        <strain evidence="1 2">B-1</strain>
    </source>
</reference>
<proteinExistence type="predicted"/>